<dbReference type="Pfam" id="PF00014">
    <property type="entry name" value="Kunitz_BPTI"/>
    <property type="match status" value="1"/>
</dbReference>
<reference evidence="4" key="2">
    <citation type="submission" date="2025-08" db="UniProtKB">
        <authorList>
            <consortium name="Ensembl"/>
        </authorList>
    </citation>
    <scope>IDENTIFICATION</scope>
    <source>
        <strain evidence="4">Isolate ISIS603380</strain>
    </source>
</reference>
<evidence type="ECO:0000256" key="2">
    <source>
        <dbReference type="SAM" id="SignalP"/>
    </source>
</evidence>
<dbReference type="GO" id="GO:0004867">
    <property type="term" value="F:serine-type endopeptidase inhibitor activity"/>
    <property type="evidence" value="ECO:0007669"/>
    <property type="project" value="InterPro"/>
</dbReference>
<feature type="signal peptide" evidence="2">
    <location>
        <begin position="1"/>
        <end position="24"/>
    </location>
</feature>
<dbReference type="InterPro" id="IPR002223">
    <property type="entry name" value="Kunitz_BPTI"/>
</dbReference>
<feature type="chain" id="PRO_5003454490" description="BPTI/Kunitz inhibitor domain-containing protein" evidence="2">
    <location>
        <begin position="25"/>
        <end position="164"/>
    </location>
</feature>
<dbReference type="InterPro" id="IPR036880">
    <property type="entry name" value="Kunitz_BPTI_sf"/>
</dbReference>
<dbReference type="Ensembl" id="ENSLAFT00000008400.2">
    <property type="protein sequence ID" value="ENSLAFP00000007048.2"/>
    <property type="gene ID" value="ENSLAFG00000008401.2"/>
</dbReference>
<dbReference type="InterPro" id="IPR042943">
    <property type="entry name" value="SPINT4"/>
</dbReference>
<feature type="domain" description="BPTI/Kunitz inhibitor" evidence="3">
    <location>
        <begin position="41"/>
        <end position="91"/>
    </location>
</feature>
<accession>G3T1R3</accession>
<reference evidence="4" key="3">
    <citation type="submission" date="2025-09" db="UniProtKB">
        <authorList>
            <consortium name="Ensembl"/>
        </authorList>
    </citation>
    <scope>IDENTIFICATION</scope>
    <source>
        <strain evidence="4">Isolate ISIS603380</strain>
    </source>
</reference>
<dbReference type="Proteomes" id="UP000007646">
    <property type="component" value="Unassembled WGS sequence"/>
</dbReference>
<dbReference type="HOGENOM" id="CLU_1660141_0_0_1"/>
<dbReference type="SMART" id="SM00131">
    <property type="entry name" value="KU"/>
    <property type="match status" value="1"/>
</dbReference>
<reference evidence="4 5" key="1">
    <citation type="submission" date="2009-06" db="EMBL/GenBank/DDBJ databases">
        <title>The Genome Sequence of Loxodonta africana (African elephant).</title>
        <authorList>
            <person name="Di Palma F."/>
            <person name="Heiman D."/>
            <person name="Young S."/>
            <person name="Johnson J."/>
            <person name="Lander E.S."/>
            <person name="Lindblad-Toh K."/>
        </authorList>
    </citation>
    <scope>NUCLEOTIDE SEQUENCE [LARGE SCALE GENOMIC DNA]</scope>
    <source>
        <strain evidence="4 5">Isolate ISIS603380</strain>
    </source>
</reference>
<dbReference type="InterPro" id="IPR020901">
    <property type="entry name" value="Prtase_inh_Kunz-CS"/>
</dbReference>
<organism evidence="4 5">
    <name type="scientific">Loxodonta africana</name>
    <name type="common">African elephant</name>
    <dbReference type="NCBI Taxonomy" id="9785"/>
    <lineage>
        <taxon>Eukaryota</taxon>
        <taxon>Metazoa</taxon>
        <taxon>Chordata</taxon>
        <taxon>Craniata</taxon>
        <taxon>Vertebrata</taxon>
        <taxon>Euteleostomi</taxon>
        <taxon>Mammalia</taxon>
        <taxon>Eutheria</taxon>
        <taxon>Afrotheria</taxon>
        <taxon>Proboscidea</taxon>
        <taxon>Elephantidae</taxon>
        <taxon>Loxodonta</taxon>
    </lineage>
</organism>
<dbReference type="CDD" id="cd00109">
    <property type="entry name" value="Kunitz-type"/>
    <property type="match status" value="1"/>
</dbReference>
<protein>
    <recommendedName>
        <fullName evidence="3">BPTI/Kunitz inhibitor domain-containing protein</fullName>
    </recommendedName>
</protein>
<dbReference type="OMA" id="IVHIMPA"/>
<dbReference type="Gene3D" id="4.10.410.10">
    <property type="entry name" value="Pancreatic trypsin inhibitor Kunitz domain"/>
    <property type="match status" value="1"/>
</dbReference>
<keyword evidence="1" id="KW-1015">Disulfide bond</keyword>
<sequence>MKPAKLRFLLGLFIFSWLIVPLMGGINKINKMTCGELTDPCLMGMNSGSCFEIHFRYFYNKTSRRCESFYYSGCDGNLNNYKLKIECEVACVKEYKNPPIPGEATKVKRKVRGLGTKSMGISWKIHLGQTYRYVSWEKNWERREIVLLRKKQMGLKSPTLNSTK</sequence>
<keyword evidence="2" id="KW-0732">Signal</keyword>
<proteinExistence type="predicted"/>
<dbReference type="InParanoid" id="G3T1R3"/>
<evidence type="ECO:0000256" key="1">
    <source>
        <dbReference type="ARBA" id="ARBA00023157"/>
    </source>
</evidence>
<name>G3T1R3_LOXAF</name>
<evidence type="ECO:0000259" key="3">
    <source>
        <dbReference type="PROSITE" id="PS50279"/>
    </source>
</evidence>
<evidence type="ECO:0000313" key="5">
    <source>
        <dbReference type="Proteomes" id="UP000007646"/>
    </source>
</evidence>
<dbReference type="PROSITE" id="PS50279">
    <property type="entry name" value="BPTI_KUNITZ_2"/>
    <property type="match status" value="1"/>
</dbReference>
<dbReference type="PRINTS" id="PR00759">
    <property type="entry name" value="BASICPTASE"/>
</dbReference>
<dbReference type="eggNOG" id="KOG4295">
    <property type="taxonomic scope" value="Eukaryota"/>
</dbReference>
<dbReference type="PANTHER" id="PTHR47898">
    <property type="entry name" value="KUNITZ-TYPE PROTEASE INHIBITOR 4"/>
    <property type="match status" value="1"/>
</dbReference>
<dbReference type="SUPFAM" id="SSF57362">
    <property type="entry name" value="BPTI-like"/>
    <property type="match status" value="1"/>
</dbReference>
<dbReference type="STRING" id="9785.ENSLAFP00000007048"/>
<keyword evidence="5" id="KW-1185">Reference proteome</keyword>
<dbReference type="MEROPS" id="I02.975"/>
<dbReference type="GeneTree" id="ENSGT00390000004362"/>
<evidence type="ECO:0000313" key="4">
    <source>
        <dbReference type="Ensembl" id="ENSLAFP00000007048.2"/>
    </source>
</evidence>
<dbReference type="AlphaFoldDB" id="G3T1R3"/>
<dbReference type="PANTHER" id="PTHR47898:SF1">
    <property type="entry name" value="KUNITZ-TYPE PROTEASE INHIBITOR 4"/>
    <property type="match status" value="1"/>
</dbReference>
<dbReference type="PROSITE" id="PS00280">
    <property type="entry name" value="BPTI_KUNITZ_1"/>
    <property type="match status" value="1"/>
</dbReference>